<evidence type="ECO:0000313" key="2">
    <source>
        <dbReference type="Proteomes" id="UP000014071"/>
    </source>
</evidence>
<proteinExistence type="predicted"/>
<dbReference type="RefSeq" id="XP_012186092.1">
    <property type="nucleotide sequence ID" value="XM_012330702.1"/>
</dbReference>
<dbReference type="AlphaFoldDB" id="R9P325"/>
<reference evidence="2" key="1">
    <citation type="journal article" date="2013" name="Genome Announc.">
        <title>Draft genome sequence of the basidiomycetous yeast-like fungus Pseudozyma hubeiensis SY62, which produces an abundant amount of the biosurfactant mannosylerythritol lipids.</title>
        <authorList>
            <person name="Konishi M."/>
            <person name="Hatada Y."/>
            <person name="Horiuchi J."/>
        </authorList>
    </citation>
    <scope>NUCLEOTIDE SEQUENCE [LARGE SCALE GENOMIC DNA]</scope>
    <source>
        <strain evidence="2">SY62</strain>
    </source>
</reference>
<keyword evidence="2" id="KW-1185">Reference proteome</keyword>
<accession>R9P325</accession>
<name>R9P325_PSEHS</name>
<dbReference type="EMBL" id="DF238766">
    <property type="protein sequence ID" value="GAC92505.1"/>
    <property type="molecule type" value="Genomic_DNA"/>
</dbReference>
<evidence type="ECO:0000313" key="1">
    <source>
        <dbReference type="EMBL" id="GAC92505.1"/>
    </source>
</evidence>
<dbReference type="Proteomes" id="UP000014071">
    <property type="component" value="Unassembled WGS sequence"/>
</dbReference>
<dbReference type="HOGENOM" id="CLU_2172154_0_0_1"/>
<dbReference type="GeneID" id="24105371"/>
<protein>
    <submittedName>
        <fullName evidence="1">Uncharacterized protein</fullName>
    </submittedName>
</protein>
<organism evidence="1 2">
    <name type="scientific">Pseudozyma hubeiensis (strain SY62)</name>
    <name type="common">Yeast</name>
    <dbReference type="NCBI Taxonomy" id="1305764"/>
    <lineage>
        <taxon>Eukaryota</taxon>
        <taxon>Fungi</taxon>
        <taxon>Dikarya</taxon>
        <taxon>Basidiomycota</taxon>
        <taxon>Ustilaginomycotina</taxon>
        <taxon>Ustilaginomycetes</taxon>
        <taxon>Ustilaginales</taxon>
        <taxon>Ustilaginaceae</taxon>
        <taxon>Pseudozyma</taxon>
    </lineage>
</organism>
<sequence length="110" mass="12425">MRVCTEEGAEMDGARVRELDVWYDRHEQYDADDDDDVGLAIFRGRQGATSRKVKPTMHARSRRPFRSGMSCKFYSLTFLTLTRAIRLDAWMFLSLCKTSLAGVALGLAAS</sequence>
<gene>
    <name evidence="1" type="ORF">PHSY_000059</name>
</gene>